<evidence type="ECO:0000313" key="3">
    <source>
        <dbReference type="EMBL" id="KAG2902333.1"/>
    </source>
</evidence>
<accession>A0A329SMY2</accession>
<dbReference type="Proteomes" id="UP000251314">
    <property type="component" value="Unassembled WGS sequence"/>
</dbReference>
<evidence type="ECO:0000313" key="8">
    <source>
        <dbReference type="Proteomes" id="UP000251314"/>
    </source>
</evidence>
<dbReference type="EMBL" id="RCML01000650">
    <property type="protein sequence ID" value="KAG2971819.1"/>
    <property type="molecule type" value="Genomic_DNA"/>
</dbReference>
<keyword evidence="8" id="KW-1185">Reference proteome</keyword>
<feature type="compositionally biased region" description="Acidic residues" evidence="1">
    <location>
        <begin position="14"/>
        <end position="24"/>
    </location>
</feature>
<dbReference type="VEuPathDB" id="FungiDB:PC110_g5707"/>
<name>A0A329SMY2_9STRA</name>
<evidence type="ECO:0000313" key="2">
    <source>
        <dbReference type="EMBL" id="KAG2851511.1"/>
    </source>
</evidence>
<dbReference type="Proteomes" id="UP000774804">
    <property type="component" value="Unassembled WGS sequence"/>
</dbReference>
<dbReference type="Proteomes" id="UP000735874">
    <property type="component" value="Unassembled WGS sequence"/>
</dbReference>
<dbReference type="AlphaFoldDB" id="A0A329SMY2"/>
<comment type="caution">
    <text evidence="7">The sequence shown here is derived from an EMBL/GenBank/DDBJ whole genome shotgun (WGS) entry which is preliminary data.</text>
</comment>
<proteinExistence type="predicted"/>
<organism evidence="7 8">
    <name type="scientific">Phytophthora cactorum</name>
    <dbReference type="NCBI Taxonomy" id="29920"/>
    <lineage>
        <taxon>Eukaryota</taxon>
        <taxon>Sar</taxon>
        <taxon>Stramenopiles</taxon>
        <taxon>Oomycota</taxon>
        <taxon>Peronosporomycetes</taxon>
        <taxon>Peronosporales</taxon>
        <taxon>Peronosporaceae</taxon>
        <taxon>Phytophthora</taxon>
    </lineage>
</organism>
<protein>
    <submittedName>
        <fullName evidence="7">Uncharacterized protein</fullName>
    </submittedName>
</protein>
<evidence type="ECO:0000313" key="7">
    <source>
        <dbReference type="EMBL" id="RAW38050.1"/>
    </source>
</evidence>
<evidence type="ECO:0000256" key="1">
    <source>
        <dbReference type="SAM" id="MobiDB-lite"/>
    </source>
</evidence>
<sequence length="31" mass="3440">MSVDELLNPPEENVFTEDPTDEDSCVATLKT</sequence>
<reference evidence="7 8" key="1">
    <citation type="submission" date="2018-01" db="EMBL/GenBank/DDBJ databases">
        <title>Draft genome of the strawberry crown rot pathogen Phytophthora cactorum.</title>
        <authorList>
            <person name="Armitage A.D."/>
            <person name="Lysoe E."/>
            <person name="Nellist C.F."/>
            <person name="Harrison R.J."/>
            <person name="Brurberg M.B."/>
        </authorList>
    </citation>
    <scope>NUCLEOTIDE SEQUENCE [LARGE SCALE GENOMIC DNA]</scope>
    <source>
        <strain evidence="7 8">10300</strain>
    </source>
</reference>
<dbReference type="EMBL" id="RCMK01000639">
    <property type="protein sequence ID" value="KAG2918049.1"/>
    <property type="molecule type" value="Genomic_DNA"/>
</dbReference>
<dbReference type="EMBL" id="RCMG01000603">
    <property type="protein sequence ID" value="KAG2851511.1"/>
    <property type="molecule type" value="Genomic_DNA"/>
</dbReference>
<gene>
    <name evidence="7" type="ORF">PC110_g5707</name>
    <name evidence="2" type="ORF">PC113_g15837</name>
    <name evidence="3" type="ORF">PC115_g15622</name>
    <name evidence="4" type="ORF">PC117_g17220</name>
    <name evidence="5" type="ORF">PC118_g16061</name>
    <name evidence="6" type="ORF">PC129_g14487</name>
</gene>
<dbReference type="Proteomes" id="UP000697107">
    <property type="component" value="Unassembled WGS sequence"/>
</dbReference>
<dbReference type="EMBL" id="RCMI01000644">
    <property type="protein sequence ID" value="KAG2902333.1"/>
    <property type="molecule type" value="Genomic_DNA"/>
</dbReference>
<dbReference type="EMBL" id="MJFZ01000097">
    <property type="protein sequence ID" value="RAW38050.1"/>
    <property type="molecule type" value="Genomic_DNA"/>
</dbReference>
<evidence type="ECO:0000313" key="5">
    <source>
        <dbReference type="EMBL" id="KAG2971819.1"/>
    </source>
</evidence>
<evidence type="ECO:0000313" key="4">
    <source>
        <dbReference type="EMBL" id="KAG2918049.1"/>
    </source>
</evidence>
<dbReference type="Proteomes" id="UP000760860">
    <property type="component" value="Unassembled WGS sequence"/>
</dbReference>
<dbReference type="EMBL" id="RCMV01000625">
    <property type="protein sequence ID" value="KAG3214601.1"/>
    <property type="molecule type" value="Genomic_DNA"/>
</dbReference>
<evidence type="ECO:0000313" key="6">
    <source>
        <dbReference type="EMBL" id="KAG3214601.1"/>
    </source>
</evidence>
<reference evidence="6" key="2">
    <citation type="submission" date="2018-05" db="EMBL/GenBank/DDBJ databases">
        <title>Effector identification in a new, highly contiguous assembly of the strawberry crown rot pathogen Phytophthora cactorum.</title>
        <authorList>
            <person name="Armitage A.D."/>
            <person name="Nellist C.F."/>
            <person name="Bates H."/>
            <person name="Vickerstaff R.J."/>
            <person name="Harrison R.J."/>
        </authorList>
    </citation>
    <scope>NUCLEOTIDE SEQUENCE</scope>
    <source>
        <strain evidence="2">15-7</strain>
        <strain evidence="3">4032</strain>
        <strain evidence="4">4040</strain>
        <strain evidence="5">P415</strain>
        <strain evidence="6">P421</strain>
    </source>
</reference>
<feature type="region of interest" description="Disordered" evidence="1">
    <location>
        <begin position="1"/>
        <end position="31"/>
    </location>
</feature>
<dbReference type="Proteomes" id="UP000736787">
    <property type="component" value="Unassembled WGS sequence"/>
</dbReference>